<evidence type="ECO:0000313" key="3">
    <source>
        <dbReference type="Proteomes" id="UP000664940"/>
    </source>
</evidence>
<evidence type="ECO:0000256" key="1">
    <source>
        <dbReference type="SAM" id="MobiDB-lite"/>
    </source>
</evidence>
<proteinExistence type="predicted"/>
<protein>
    <submittedName>
        <fullName evidence="2">Uncharacterized protein</fullName>
    </submittedName>
</protein>
<reference evidence="2 3" key="1">
    <citation type="journal article" date="2020" name="Nature">
        <title>Six reference-quality genomes reveal evolution of bat adaptations.</title>
        <authorList>
            <person name="Jebb D."/>
            <person name="Huang Z."/>
            <person name="Pippel M."/>
            <person name="Hughes G.M."/>
            <person name="Lavrichenko K."/>
            <person name="Devanna P."/>
            <person name="Winkler S."/>
            <person name="Jermiin L.S."/>
            <person name="Skirmuntt E.C."/>
            <person name="Katzourakis A."/>
            <person name="Burkitt-Gray L."/>
            <person name="Ray D.A."/>
            <person name="Sullivan K.A.M."/>
            <person name="Roscito J.G."/>
            <person name="Kirilenko B.M."/>
            <person name="Davalos L.M."/>
            <person name="Corthals A.P."/>
            <person name="Power M.L."/>
            <person name="Jones G."/>
            <person name="Ransome R.D."/>
            <person name="Dechmann D.K.N."/>
            <person name="Locatelli A.G."/>
            <person name="Puechmaille S.J."/>
            <person name="Fedrigo O."/>
            <person name="Jarvis E.D."/>
            <person name="Hiller M."/>
            <person name="Vernes S.C."/>
            <person name="Myers E.W."/>
            <person name="Teeling E.C."/>
        </authorList>
    </citation>
    <scope>NUCLEOTIDE SEQUENCE [LARGE SCALE GENOMIC DNA]</scope>
    <source>
        <strain evidence="2">Bat1K_MPI-CBG_1</strain>
    </source>
</reference>
<feature type="region of interest" description="Disordered" evidence="1">
    <location>
        <begin position="1"/>
        <end position="22"/>
    </location>
</feature>
<evidence type="ECO:0000313" key="2">
    <source>
        <dbReference type="EMBL" id="KAF6100016.1"/>
    </source>
</evidence>
<organism evidence="2 3">
    <name type="scientific">Phyllostomus discolor</name>
    <name type="common">pale spear-nosed bat</name>
    <dbReference type="NCBI Taxonomy" id="89673"/>
    <lineage>
        <taxon>Eukaryota</taxon>
        <taxon>Metazoa</taxon>
        <taxon>Chordata</taxon>
        <taxon>Craniata</taxon>
        <taxon>Vertebrata</taxon>
        <taxon>Euteleostomi</taxon>
        <taxon>Mammalia</taxon>
        <taxon>Eutheria</taxon>
        <taxon>Laurasiatheria</taxon>
        <taxon>Chiroptera</taxon>
        <taxon>Yangochiroptera</taxon>
        <taxon>Phyllostomidae</taxon>
        <taxon>Phyllostominae</taxon>
        <taxon>Phyllostomus</taxon>
    </lineage>
</organism>
<accession>A0A834E114</accession>
<name>A0A834E114_9CHIR</name>
<sequence length="139" mass="15329">MGRANSVSSQVDGDSDVVPACSDRGRAQQRNNGLCQHFCIGENFPSSPRPEARQFSSSPYFSGAFQVLPKSWSSKQASPSASKSVCGPFKRNAWYSRSPSYNSVTVSTDFHSQKLWRFLLLALEPMALEPGVRLRPLTL</sequence>
<dbReference type="AlphaFoldDB" id="A0A834E114"/>
<dbReference type="EMBL" id="JABVXQ010000007">
    <property type="protein sequence ID" value="KAF6100016.1"/>
    <property type="molecule type" value="Genomic_DNA"/>
</dbReference>
<feature type="compositionally biased region" description="Low complexity" evidence="1">
    <location>
        <begin position="1"/>
        <end position="18"/>
    </location>
</feature>
<dbReference type="Proteomes" id="UP000664940">
    <property type="component" value="Unassembled WGS sequence"/>
</dbReference>
<comment type="caution">
    <text evidence="2">The sequence shown here is derived from an EMBL/GenBank/DDBJ whole genome shotgun (WGS) entry which is preliminary data.</text>
</comment>
<gene>
    <name evidence="2" type="ORF">HJG60_011727</name>
</gene>